<comment type="cofactor">
    <cofactor evidence="1 3">
        <name>heme</name>
        <dbReference type="ChEBI" id="CHEBI:30413"/>
    </cofactor>
</comment>
<protein>
    <recommendedName>
        <fullName evidence="7">Cytochrome P450</fullName>
    </recommendedName>
</protein>
<dbReference type="Pfam" id="PF00067">
    <property type="entry name" value="p450"/>
    <property type="match status" value="1"/>
</dbReference>
<dbReference type="InterPro" id="IPR002401">
    <property type="entry name" value="Cyt_P450_E_grp-I"/>
</dbReference>
<dbReference type="EMBL" id="CAMPGE010007116">
    <property type="protein sequence ID" value="CAI2366043.1"/>
    <property type="molecule type" value="Genomic_DNA"/>
</dbReference>
<gene>
    <name evidence="5" type="ORF">ECRASSUSDP1_LOCUS7314</name>
</gene>
<feature type="binding site" description="axial binding residue" evidence="3">
    <location>
        <position position="461"/>
    </location>
    <ligand>
        <name>heme</name>
        <dbReference type="ChEBI" id="CHEBI:30413"/>
    </ligand>
    <ligandPart>
        <name>Fe</name>
        <dbReference type="ChEBI" id="CHEBI:18248"/>
    </ligandPart>
</feature>
<dbReference type="InterPro" id="IPR001128">
    <property type="entry name" value="Cyt_P450"/>
</dbReference>
<organism evidence="5 6">
    <name type="scientific">Euplotes crassus</name>
    <dbReference type="NCBI Taxonomy" id="5936"/>
    <lineage>
        <taxon>Eukaryota</taxon>
        <taxon>Sar</taxon>
        <taxon>Alveolata</taxon>
        <taxon>Ciliophora</taxon>
        <taxon>Intramacronucleata</taxon>
        <taxon>Spirotrichea</taxon>
        <taxon>Hypotrichia</taxon>
        <taxon>Euplotida</taxon>
        <taxon>Euplotidae</taxon>
        <taxon>Moneuplotes</taxon>
    </lineage>
</organism>
<comment type="caution">
    <text evidence="5">The sequence shown here is derived from an EMBL/GenBank/DDBJ whole genome shotgun (WGS) entry which is preliminary data.</text>
</comment>
<dbReference type="PRINTS" id="PR00463">
    <property type="entry name" value="EP450I"/>
</dbReference>
<dbReference type="PANTHER" id="PTHR24305">
    <property type="entry name" value="CYTOCHROME P450"/>
    <property type="match status" value="1"/>
</dbReference>
<evidence type="ECO:0000256" key="2">
    <source>
        <dbReference type="ARBA" id="ARBA00010617"/>
    </source>
</evidence>
<dbReference type="SUPFAM" id="SSF48264">
    <property type="entry name" value="Cytochrome P450"/>
    <property type="match status" value="1"/>
</dbReference>
<dbReference type="GO" id="GO:0004497">
    <property type="term" value="F:monooxygenase activity"/>
    <property type="evidence" value="ECO:0007669"/>
    <property type="project" value="UniProtKB-KW"/>
</dbReference>
<sequence>MLLTLLLISIVSLALYLFNKMIVMPTMYRTKYSKFSNVKMSSKATMFKGDAVEVKHNIDSGKHAFSHYIDLAVSEEHTDIYLKFEGPNPVFVMLSPRALGQTSKLMPSRIDRDDSLINQNFGKIFYNSLNQLKSDANWKLRRNTLMKAIGLSFAPTYIQKLLDCMNRVVVSWKPKTTVDFTNEFAAVETSFMTQALLGKGFDHSQFKFDYQTQSNRVIQITLHEVMARLRQECVSNVDNKLEVLLPFINDYNLCQPFRRIMTNVKHMSTKIQEFLQDSQDQESVYAKVKQETVCTDDELLADILCLLFQGIGSTSHVTALLMYYLNKHPQVMDKCKQVYEEHGITTNGVLQTHKLTTGDLENCEYADYVIKEALRLNTSVSKTAAYRTLEDVVICGVPIKKDNWITLENIGCLLDLKHWHEPLEFIPERFDPESEYFKSPMTGKARDPCAYPPFSAGLRACPGQALAKLGIRVALPFLITNLDYDIQYVKKNILTTPPETEEEQLSVETPISFSNESQHHLEIDIKANKLHK</sequence>
<dbReference type="Proteomes" id="UP001295684">
    <property type="component" value="Unassembled WGS sequence"/>
</dbReference>
<proteinExistence type="inferred from homology"/>
<dbReference type="GO" id="GO:0020037">
    <property type="term" value="F:heme binding"/>
    <property type="evidence" value="ECO:0007669"/>
    <property type="project" value="InterPro"/>
</dbReference>
<accession>A0AAD1XBR8</accession>
<dbReference type="CDD" id="cd00302">
    <property type="entry name" value="cytochrome_P450"/>
    <property type="match status" value="1"/>
</dbReference>
<dbReference type="InterPro" id="IPR050121">
    <property type="entry name" value="Cytochrome_P450_monoxygenase"/>
</dbReference>
<keyword evidence="3 4" id="KW-0349">Heme</keyword>
<dbReference type="PANTHER" id="PTHR24305:SF166">
    <property type="entry name" value="CYTOCHROME P450 12A4, MITOCHONDRIAL-RELATED"/>
    <property type="match status" value="1"/>
</dbReference>
<dbReference type="InterPro" id="IPR036396">
    <property type="entry name" value="Cyt_P450_sf"/>
</dbReference>
<evidence type="ECO:0000313" key="5">
    <source>
        <dbReference type="EMBL" id="CAI2366043.1"/>
    </source>
</evidence>
<reference evidence="5" key="1">
    <citation type="submission" date="2023-07" db="EMBL/GenBank/DDBJ databases">
        <authorList>
            <consortium name="AG Swart"/>
            <person name="Singh M."/>
            <person name="Singh A."/>
            <person name="Seah K."/>
            <person name="Emmerich C."/>
        </authorList>
    </citation>
    <scope>NUCLEOTIDE SEQUENCE</scope>
    <source>
        <strain evidence="5">DP1</strain>
    </source>
</reference>
<keyword evidence="4" id="KW-0560">Oxidoreductase</keyword>
<evidence type="ECO:0000313" key="6">
    <source>
        <dbReference type="Proteomes" id="UP001295684"/>
    </source>
</evidence>
<evidence type="ECO:0000256" key="4">
    <source>
        <dbReference type="RuleBase" id="RU000461"/>
    </source>
</evidence>
<evidence type="ECO:0008006" key="7">
    <source>
        <dbReference type="Google" id="ProtNLM"/>
    </source>
</evidence>
<dbReference type="Gene3D" id="1.10.630.10">
    <property type="entry name" value="Cytochrome P450"/>
    <property type="match status" value="1"/>
</dbReference>
<dbReference type="GO" id="GO:0005506">
    <property type="term" value="F:iron ion binding"/>
    <property type="evidence" value="ECO:0007669"/>
    <property type="project" value="InterPro"/>
</dbReference>
<dbReference type="PRINTS" id="PR00385">
    <property type="entry name" value="P450"/>
</dbReference>
<keyword evidence="3 4" id="KW-0408">Iron</keyword>
<name>A0AAD1XBR8_EUPCR</name>
<keyword evidence="6" id="KW-1185">Reference proteome</keyword>
<dbReference type="GO" id="GO:0016705">
    <property type="term" value="F:oxidoreductase activity, acting on paired donors, with incorporation or reduction of molecular oxygen"/>
    <property type="evidence" value="ECO:0007669"/>
    <property type="project" value="InterPro"/>
</dbReference>
<keyword evidence="3 4" id="KW-0479">Metal-binding</keyword>
<evidence type="ECO:0000256" key="3">
    <source>
        <dbReference type="PIRSR" id="PIRSR602401-1"/>
    </source>
</evidence>
<dbReference type="AlphaFoldDB" id="A0AAD1XBR8"/>
<keyword evidence="4" id="KW-0503">Monooxygenase</keyword>
<dbReference type="InterPro" id="IPR017972">
    <property type="entry name" value="Cyt_P450_CS"/>
</dbReference>
<comment type="similarity">
    <text evidence="2 4">Belongs to the cytochrome P450 family.</text>
</comment>
<evidence type="ECO:0000256" key="1">
    <source>
        <dbReference type="ARBA" id="ARBA00001971"/>
    </source>
</evidence>
<dbReference type="PROSITE" id="PS00086">
    <property type="entry name" value="CYTOCHROME_P450"/>
    <property type="match status" value="1"/>
</dbReference>